<keyword evidence="2" id="KW-1185">Reference proteome</keyword>
<dbReference type="Proteomes" id="UP000219020">
    <property type="component" value="Plasmid pMJ1"/>
</dbReference>
<sequence length="49" mass="5760">MQGALVPLCSYFTHRHGLPLLIRLGYRFVITYAFSDIRFLKVSRSEEKE</sequence>
<proteinExistence type="predicted"/>
<reference evidence="2" key="1">
    <citation type="submission" date="2017-04" db="EMBL/GenBank/DDBJ databases">
        <title>Genome evolution of the luminous symbionts of deep sea anglerfish.</title>
        <authorList>
            <person name="Hendry T.A."/>
        </authorList>
    </citation>
    <scope>NUCLEOTIDE SEQUENCE [LARGE SCALE GENOMIC DNA]</scope>
    <source>
        <plasmid evidence="2">pmj1</plasmid>
    </source>
</reference>
<protein>
    <submittedName>
        <fullName evidence="1">Mobile element protein</fullName>
    </submittedName>
</protein>
<dbReference type="EMBL" id="NBYY01000008">
    <property type="protein sequence ID" value="PCS23946.1"/>
    <property type="molecule type" value="Genomic_DNA"/>
</dbReference>
<organism evidence="1 2">
    <name type="scientific">Candidatus Enterovibrio escicola</name>
    <dbReference type="NCBI Taxonomy" id="1927127"/>
    <lineage>
        <taxon>Bacteria</taxon>
        <taxon>Pseudomonadati</taxon>
        <taxon>Pseudomonadota</taxon>
        <taxon>Gammaproteobacteria</taxon>
        <taxon>Vibrionales</taxon>
        <taxon>Vibrionaceae</taxon>
        <taxon>Enterovibrio</taxon>
    </lineage>
</organism>
<dbReference type="AlphaFoldDB" id="A0A2A5T736"/>
<gene>
    <name evidence="1" type="ORF">BTN49_0312</name>
</gene>
<geneLocation type="plasmid" evidence="2">
    <name>pmj1</name>
</geneLocation>
<evidence type="ECO:0000313" key="2">
    <source>
        <dbReference type="Proteomes" id="UP000219020"/>
    </source>
</evidence>
<name>A0A2A5T736_9GAMM</name>
<accession>A0A2A5T736</accession>
<keyword evidence="1" id="KW-0614">Plasmid</keyword>
<evidence type="ECO:0000313" key="1">
    <source>
        <dbReference type="EMBL" id="PCS23946.1"/>
    </source>
</evidence>
<comment type="caution">
    <text evidence="1">The sequence shown here is derived from an EMBL/GenBank/DDBJ whole genome shotgun (WGS) entry which is preliminary data.</text>
</comment>